<gene>
    <name evidence="3" type="ORF">J2T60_000457</name>
</gene>
<dbReference type="Proteomes" id="UP001523550">
    <property type="component" value="Unassembled WGS sequence"/>
</dbReference>
<comment type="caution">
    <text evidence="3">The sequence shown here is derived from an EMBL/GenBank/DDBJ whole genome shotgun (WGS) entry which is preliminary data.</text>
</comment>
<feature type="chain" id="PRO_5046781000" evidence="1">
    <location>
        <begin position="25"/>
        <end position="209"/>
    </location>
</feature>
<dbReference type="PANTHER" id="PTHR34385">
    <property type="entry name" value="D-ALANYL-D-ALANINE CARBOXYPEPTIDASE"/>
    <property type="match status" value="1"/>
</dbReference>
<dbReference type="CDD" id="cd14852">
    <property type="entry name" value="LD-carboxypeptidase"/>
    <property type="match status" value="1"/>
</dbReference>
<feature type="domain" description="D-alanyl-D-alanine carboxypeptidase-like core" evidence="2">
    <location>
        <begin position="80"/>
        <end position="204"/>
    </location>
</feature>
<dbReference type="RefSeq" id="WP_253444867.1">
    <property type="nucleotide sequence ID" value="NZ_JALJYF010000001.1"/>
</dbReference>
<keyword evidence="4" id="KW-1185">Reference proteome</keyword>
<keyword evidence="3" id="KW-0378">Hydrolase</keyword>
<dbReference type="InterPro" id="IPR058193">
    <property type="entry name" value="VanY/YodJ_core_dom"/>
</dbReference>
<accession>A0ABT1G5X7</accession>
<keyword evidence="3" id="KW-0645">Protease</keyword>
<proteinExistence type="predicted"/>
<reference evidence="3 4" key="1">
    <citation type="submission" date="2022-03" db="EMBL/GenBank/DDBJ databases">
        <title>Genomic Encyclopedia of Type Strains, Phase III (KMG-III): the genomes of soil and plant-associated and newly described type strains.</title>
        <authorList>
            <person name="Whitman W."/>
        </authorList>
    </citation>
    <scope>NUCLEOTIDE SEQUENCE [LARGE SCALE GENOMIC DNA]</scope>
    <source>
        <strain evidence="3 4">BSker1</strain>
    </source>
</reference>
<dbReference type="InterPro" id="IPR052179">
    <property type="entry name" value="DD-CPase-like"/>
</dbReference>
<protein>
    <submittedName>
        <fullName evidence="3">D-alanyl-D-alanine carboxypeptidase</fullName>
        <ecNumber evidence="3">3.4.16.4</ecNumber>
    </submittedName>
</protein>
<feature type="signal peptide" evidence="1">
    <location>
        <begin position="1"/>
        <end position="24"/>
    </location>
</feature>
<dbReference type="EMBL" id="JALJYF010000001">
    <property type="protein sequence ID" value="MCP1726492.1"/>
    <property type="molecule type" value="Genomic_DNA"/>
</dbReference>
<organism evidence="3 4">
    <name type="scientific">Natronospira proteinivora</name>
    <dbReference type="NCBI Taxonomy" id="1807133"/>
    <lineage>
        <taxon>Bacteria</taxon>
        <taxon>Pseudomonadati</taxon>
        <taxon>Pseudomonadota</taxon>
        <taxon>Gammaproteobacteria</taxon>
        <taxon>Natronospirales</taxon>
        <taxon>Natronospiraceae</taxon>
        <taxon>Natronospira</taxon>
    </lineage>
</organism>
<evidence type="ECO:0000259" key="2">
    <source>
        <dbReference type="Pfam" id="PF02557"/>
    </source>
</evidence>
<dbReference type="SUPFAM" id="SSF55166">
    <property type="entry name" value="Hedgehog/DD-peptidase"/>
    <property type="match status" value="1"/>
</dbReference>
<sequence length="209" mass="23586">MAAWLMRFLLLALWLALTSSVALAGERQTLEGQFEYLSHVASSHQLLGIPARRAADYPLSLQWEAEALVSVGRGLHGREHFLAPEAAVAWRALSNRARSEGLALHLVSSFRSVNYQTRLIQQRLDEGRSLERILIGTALPGYSEHHSGCAIDLATPDKPTVRQSFRETEEYAWLQAHADEYGFRESYPLGNDSGLIPEPWHWFFEACER</sequence>
<dbReference type="Pfam" id="PF02557">
    <property type="entry name" value="VanY"/>
    <property type="match status" value="1"/>
</dbReference>
<evidence type="ECO:0000256" key="1">
    <source>
        <dbReference type="SAM" id="SignalP"/>
    </source>
</evidence>
<evidence type="ECO:0000313" key="4">
    <source>
        <dbReference type="Proteomes" id="UP001523550"/>
    </source>
</evidence>
<keyword evidence="1" id="KW-0732">Signal</keyword>
<dbReference type="Gene3D" id="3.30.1380.10">
    <property type="match status" value="1"/>
</dbReference>
<dbReference type="EC" id="3.4.16.4" evidence="3"/>
<dbReference type="GO" id="GO:0009002">
    <property type="term" value="F:serine-type D-Ala-D-Ala carboxypeptidase activity"/>
    <property type="evidence" value="ECO:0007669"/>
    <property type="project" value="UniProtKB-EC"/>
</dbReference>
<dbReference type="PANTHER" id="PTHR34385:SF1">
    <property type="entry name" value="PEPTIDOGLYCAN L-ALANYL-D-GLUTAMATE ENDOPEPTIDASE CWLK"/>
    <property type="match status" value="1"/>
</dbReference>
<keyword evidence="3" id="KW-0121">Carboxypeptidase</keyword>
<dbReference type="InterPro" id="IPR009045">
    <property type="entry name" value="Zn_M74/Hedgehog-like"/>
</dbReference>
<dbReference type="InterPro" id="IPR003709">
    <property type="entry name" value="VanY-like_core_dom"/>
</dbReference>
<evidence type="ECO:0000313" key="3">
    <source>
        <dbReference type="EMBL" id="MCP1726492.1"/>
    </source>
</evidence>
<name>A0ABT1G5X7_9GAMM</name>